<evidence type="ECO:0000313" key="9">
    <source>
        <dbReference type="EMBL" id="KAG6490448.1"/>
    </source>
</evidence>
<feature type="compositionally biased region" description="Basic and acidic residues" evidence="7">
    <location>
        <begin position="417"/>
        <end position="440"/>
    </location>
</feature>
<reference evidence="9 10" key="1">
    <citation type="submission" date="2020-08" db="EMBL/GenBank/DDBJ databases">
        <title>Plant Genome Project.</title>
        <authorList>
            <person name="Zhang R.-G."/>
        </authorList>
    </citation>
    <scope>NUCLEOTIDE SEQUENCE [LARGE SCALE GENOMIC DNA]</scope>
    <source>
        <tissue evidence="9">Rhizome</tissue>
    </source>
</reference>
<evidence type="ECO:0000313" key="10">
    <source>
        <dbReference type="Proteomes" id="UP000734854"/>
    </source>
</evidence>
<dbReference type="Proteomes" id="UP000734854">
    <property type="component" value="Unassembled WGS sequence"/>
</dbReference>
<gene>
    <name evidence="9" type="ORF">ZIOFF_051745</name>
</gene>
<evidence type="ECO:0000256" key="6">
    <source>
        <dbReference type="PROSITE-ProRule" id="PRU00146"/>
    </source>
</evidence>
<dbReference type="PANTHER" id="PTHR33304">
    <property type="match status" value="1"/>
</dbReference>
<feature type="domain" description="PHD-type" evidence="8">
    <location>
        <begin position="345"/>
        <end position="396"/>
    </location>
</feature>
<evidence type="ECO:0000256" key="4">
    <source>
        <dbReference type="ARBA" id="ARBA00023015"/>
    </source>
</evidence>
<dbReference type="InterPro" id="IPR056280">
    <property type="entry name" value="AIPP2-like_SPOC"/>
</dbReference>
<evidence type="ECO:0000256" key="5">
    <source>
        <dbReference type="ARBA" id="ARBA00023163"/>
    </source>
</evidence>
<evidence type="ECO:0000259" key="8">
    <source>
        <dbReference type="PROSITE" id="PS50016"/>
    </source>
</evidence>
<evidence type="ECO:0000256" key="3">
    <source>
        <dbReference type="ARBA" id="ARBA00022833"/>
    </source>
</evidence>
<name>A0A8J5FN65_ZINOF</name>
<feature type="region of interest" description="Disordered" evidence="7">
    <location>
        <begin position="416"/>
        <end position="440"/>
    </location>
</feature>
<dbReference type="Pfam" id="PF00628">
    <property type="entry name" value="PHD"/>
    <property type="match status" value="1"/>
</dbReference>
<dbReference type="Pfam" id="PF23121">
    <property type="entry name" value="SPOC_AIPP2"/>
    <property type="match status" value="1"/>
</dbReference>
<keyword evidence="4" id="KW-0805">Transcription regulation</keyword>
<feature type="compositionally biased region" description="Polar residues" evidence="7">
    <location>
        <begin position="316"/>
        <end position="327"/>
    </location>
</feature>
<sequence length="1484" mass="163038">MELNLDSGPSEHITSQKEDDDSLINVAVKSRGHNVQKKEESTICHPQNNSLVHDSSVENAESKQTIVAPAVHVASEKVVLDLKATFDAVEDNNFQQEQMNSTDDCLFSSDSNKTSDLHNRRTSNIADEQHKKCQRDNIPYAVLSDSSNANHDHPVELEKKFIGCHAKSSESSLEKNGIKEIQKEVIDDYNNNESEENHTNPIGNSTLMLKNSSASCLEDDNPYPNSDSSKDPHSSSNISSKSQFFCSGSPGKTHLSQTMANVNGQKDTADGDVSKEDSGNTHPQLVSLGGIDAENCSSGFKLQEVVKSRERKDQADSPNSNSETPQVLLQPDFETEVSAETEDDVKVCDICGDAGQDELLAICSRCSDGAEHIYCMRIMLAEVPEGEWLCEECQLKEVADQVAGETEAQIAPTEAPLHLKENTRSKESSVENKATDPDVRRYYKDPIKSTSIKTKEEKLDDNSVSKEKLCEAVDASTGTIVPKKPSQFPCENNNKHDSVKVKPISSTICGKSEGIYHPDSHTQTASGLESSRIQTPFQPTRVSGPLAKSNSFNNSKVPKVKQLLDNVPWKLKLNREFNLTNKKNEGPSRTITKSASFGSETSGFSNAETSNKVHALNPPHYEYPKPVKGGIMLDKKNSTCDQQFVTPAVSTKVDSNVQNCGYKLSRMSDLSNLSGKRGSIDATSSAIEVKIQPSALLSRTSGSTSVVRLCKNEDHKTSQPVSKAAVLTQRDVKAKDQTSINSRQAALVPNRLPRCHKCNETGHTALFCAVDKLRMTATKPSSERSLKDMDNRGIKWKNVIEGLTWKSGTKRKSADQSEDASLASADVNSEATILSSFKNLSSVARTTDVQNCSKAAYTTHVKQMEDHKKSINVTGGGTVDFSDDMLAMPTAFPGQASIPIDLLRISVIPEMDYIWQGAFEVLRAAKPPAVFDGFQAHLSSNVSPKALEVAGQFPCKVQLKEVPRLSLWPLQFHERSPREDNVAIFFFAKNIESYETYYWKLLDNILKNDLALVGVIGAIQLLIFPSNLLPKDSQRWNNLFYLWGVFRGSQENSLIDLPGLNKKPSVSSLKVEPATQDLSMATASGVCSRLIISDVKNRAVSKSDRLPTADASKCICSDLQDIPTSGKDNEVSNKEPALLKDTLHQAVPDDEVQKKQISCSFPAASASRNMSQHNSVLISHPEPKLQIDIEKLPPEMEDNLYSLDEFASDSDCRIDHENLVHGSSGRVGNCLEHSKLVSLNCWQDNERNVQMLDSWESKSKLKRAHPSSLDTLKNSSGNLLQTTGDSMLWTDGSTCSSPSDEKEHKKMRLDNGEHINCNLTEETSCSRLFSKMQPVPSSLTNTSLFYGETSESSKNTENYFFHVTQGPTCTKADNRIYVSLDDDDSPKSNIPDLELALGDKRSLINQVAFPLSTQKATERNNQDKLLVAEVVDGDDAPASLSLSLAFPVSDKAQTAKSNSEAEQLLPDKSCTDTSLLLFNGCTDR</sequence>
<accession>A0A8J5FN65</accession>
<organism evidence="9 10">
    <name type="scientific">Zingiber officinale</name>
    <name type="common">Ginger</name>
    <name type="synonym">Amomum zingiber</name>
    <dbReference type="NCBI Taxonomy" id="94328"/>
    <lineage>
        <taxon>Eukaryota</taxon>
        <taxon>Viridiplantae</taxon>
        <taxon>Streptophyta</taxon>
        <taxon>Embryophyta</taxon>
        <taxon>Tracheophyta</taxon>
        <taxon>Spermatophyta</taxon>
        <taxon>Magnoliopsida</taxon>
        <taxon>Liliopsida</taxon>
        <taxon>Zingiberales</taxon>
        <taxon>Zingiberaceae</taxon>
        <taxon>Zingiber</taxon>
    </lineage>
</organism>
<dbReference type="InterPro" id="IPR001965">
    <property type="entry name" value="Znf_PHD"/>
</dbReference>
<evidence type="ECO:0000256" key="1">
    <source>
        <dbReference type="ARBA" id="ARBA00022723"/>
    </source>
</evidence>
<evidence type="ECO:0000256" key="7">
    <source>
        <dbReference type="SAM" id="MobiDB-lite"/>
    </source>
</evidence>
<proteinExistence type="predicted"/>
<comment type="caution">
    <text evidence="9">The sequence shown here is derived from an EMBL/GenBank/DDBJ whole genome shotgun (WGS) entry which is preliminary data.</text>
</comment>
<feature type="compositionally biased region" description="Polar residues" evidence="7">
    <location>
        <begin position="580"/>
        <end position="612"/>
    </location>
</feature>
<dbReference type="InterPro" id="IPR049914">
    <property type="entry name" value="PHD1-3/5-6"/>
</dbReference>
<dbReference type="GO" id="GO:0008270">
    <property type="term" value="F:zinc ion binding"/>
    <property type="evidence" value="ECO:0007669"/>
    <property type="project" value="UniProtKB-KW"/>
</dbReference>
<dbReference type="EMBL" id="JACMSC010000014">
    <property type="protein sequence ID" value="KAG6490448.1"/>
    <property type="molecule type" value="Genomic_DNA"/>
</dbReference>
<dbReference type="SMART" id="SM00249">
    <property type="entry name" value="PHD"/>
    <property type="match status" value="1"/>
</dbReference>
<feature type="compositionally biased region" description="Polar residues" evidence="7">
    <location>
        <begin position="254"/>
        <end position="266"/>
    </location>
</feature>
<keyword evidence="2 6" id="KW-0863">Zinc-finger</keyword>
<feature type="region of interest" description="Disordered" evidence="7">
    <location>
        <begin position="307"/>
        <end position="328"/>
    </location>
</feature>
<protein>
    <recommendedName>
        <fullName evidence="8">PHD-type domain-containing protein</fullName>
    </recommendedName>
</protein>
<dbReference type="GO" id="GO:0034244">
    <property type="term" value="P:negative regulation of transcription elongation by RNA polymerase II"/>
    <property type="evidence" value="ECO:0007669"/>
    <property type="project" value="InterPro"/>
</dbReference>
<feature type="compositionally biased region" description="Basic and acidic residues" evidence="7">
    <location>
        <begin position="267"/>
        <end position="279"/>
    </location>
</feature>
<feature type="region of interest" description="Disordered" evidence="7">
    <location>
        <begin position="580"/>
        <end position="620"/>
    </location>
</feature>
<feature type="region of interest" description="Disordered" evidence="7">
    <location>
        <begin position="214"/>
        <end position="290"/>
    </location>
</feature>
<keyword evidence="3" id="KW-0862">Zinc</keyword>
<keyword evidence="5" id="KW-0804">Transcription</keyword>
<keyword evidence="1" id="KW-0479">Metal-binding</keyword>
<dbReference type="GO" id="GO:0140566">
    <property type="term" value="F:histone reader activity"/>
    <property type="evidence" value="ECO:0007669"/>
    <property type="project" value="InterPro"/>
</dbReference>
<dbReference type="PANTHER" id="PTHR33304:SF61">
    <property type="entry name" value="RING_FYVE_PHD ZINC FINGER SUPERFAMILY PROTEIN"/>
    <property type="match status" value="1"/>
</dbReference>
<dbReference type="InterPro" id="IPR019787">
    <property type="entry name" value="Znf_PHD-finger"/>
</dbReference>
<evidence type="ECO:0000256" key="2">
    <source>
        <dbReference type="ARBA" id="ARBA00022771"/>
    </source>
</evidence>
<keyword evidence="10" id="KW-1185">Reference proteome</keyword>
<feature type="region of interest" description="Disordered" evidence="7">
    <location>
        <begin position="1"/>
        <end position="24"/>
    </location>
</feature>
<dbReference type="PROSITE" id="PS50016">
    <property type="entry name" value="ZF_PHD_2"/>
    <property type="match status" value="1"/>
</dbReference>
<dbReference type="OrthoDB" id="787137at2759"/>